<evidence type="ECO:0000313" key="2">
    <source>
        <dbReference type="EMBL" id="KYQ92858.1"/>
    </source>
</evidence>
<accession>A0A151ZFW3</accession>
<protein>
    <submittedName>
        <fullName evidence="2">Uncharacterized protein</fullName>
    </submittedName>
</protein>
<comment type="caution">
    <text evidence="2">The sequence shown here is derived from an EMBL/GenBank/DDBJ whole genome shotgun (WGS) entry which is preliminary data.</text>
</comment>
<reference evidence="2 3" key="1">
    <citation type="submission" date="2015-12" db="EMBL/GenBank/DDBJ databases">
        <title>Dictyostelia acquired genes for synthesis and detection of signals that induce cell-type specialization by lateral gene transfer from prokaryotes.</title>
        <authorList>
            <person name="Gloeckner G."/>
            <person name="Schaap P."/>
        </authorList>
    </citation>
    <scope>NUCLEOTIDE SEQUENCE [LARGE SCALE GENOMIC DNA]</scope>
    <source>
        <strain evidence="2 3">TK</strain>
    </source>
</reference>
<dbReference type="OMA" id="YMERCTI"/>
<feature type="coiled-coil region" evidence="1">
    <location>
        <begin position="60"/>
        <end position="105"/>
    </location>
</feature>
<dbReference type="PANTHER" id="PTHR48146:SF2">
    <property type="entry name" value="K-STIMULATED PYROPHOSPHATE-ENERGIZED SODIUM PUMP PROTEIN"/>
    <property type="match status" value="1"/>
</dbReference>
<organism evidence="2 3">
    <name type="scientific">Tieghemostelium lacteum</name>
    <name type="common">Slime mold</name>
    <name type="synonym">Dictyostelium lacteum</name>
    <dbReference type="NCBI Taxonomy" id="361077"/>
    <lineage>
        <taxon>Eukaryota</taxon>
        <taxon>Amoebozoa</taxon>
        <taxon>Evosea</taxon>
        <taxon>Eumycetozoa</taxon>
        <taxon>Dictyostelia</taxon>
        <taxon>Dictyosteliales</taxon>
        <taxon>Raperosteliaceae</taxon>
        <taxon>Tieghemostelium</taxon>
    </lineage>
</organism>
<keyword evidence="3" id="KW-1185">Reference proteome</keyword>
<gene>
    <name evidence="2" type="ORF">DLAC_05446</name>
</gene>
<evidence type="ECO:0000313" key="3">
    <source>
        <dbReference type="Proteomes" id="UP000076078"/>
    </source>
</evidence>
<dbReference type="PANTHER" id="PTHR48146">
    <property type="entry name" value="K-STIMULATED PYROPHOSPHATE-ENERGIZED SODIUM PUMP PROTEIN"/>
    <property type="match status" value="1"/>
</dbReference>
<keyword evidence="1" id="KW-0175">Coiled coil</keyword>
<evidence type="ECO:0000256" key="1">
    <source>
        <dbReference type="SAM" id="Coils"/>
    </source>
</evidence>
<dbReference type="EMBL" id="LODT01000028">
    <property type="protein sequence ID" value="KYQ92858.1"/>
    <property type="molecule type" value="Genomic_DNA"/>
</dbReference>
<dbReference type="Proteomes" id="UP000076078">
    <property type="component" value="Unassembled WGS sequence"/>
</dbReference>
<dbReference type="InParanoid" id="A0A151ZFW3"/>
<dbReference type="FunCoup" id="A0A151ZFW3">
    <property type="interactions" value="425"/>
</dbReference>
<dbReference type="AlphaFoldDB" id="A0A151ZFW3"/>
<sequence length="544" mass="65463">MNDIHDTRDNAIQLNSKETLVHNSSKKDEYNLKKDNNIKNIDNITIERDTISTSLNTENQLNLEEENDSYSSKIKENKKNLNDLNAKKNKENKTLSENRNNFNKKNYKIINEVFKDISSEVDEPVLEFLIKNQDKPINEDIEQYNITSNHNNNRNNEIIEKENCTFSPLQSSSKLYKDSIPPLQLESQEPINNNKNNNNRISPKNERMYYPYPCLDNLTVNSVIYYYQLIAQYFLNNPDQVEVFRPVLYSLWTHNQWFYLIYSSMFYQWLLQYRLSFIPQLNIFIKASNRLFWYDTDHQTRKYYDVYQKVKQRLLDRSLWKGLYESIEELQKSQQPSPDQIQSALIRNRRIWVDFFHIISIFYFYYEKSMDMINEFRQVLNQQYEEYILDSPLVQQKGSVLSIDDIFVRGIIRHLSLIKHEETLIRYMERCTIFSSWNINPTTKVKLQSCLYSFTRPGGPTYPPRPVRVKSREVLGRLFPKGRFSRLLVNLFFRLLHPFYTVNSIFDWFFTDIPNTIKYHYNKVLNYLNFFRNVKKDKDKNKLE</sequence>
<name>A0A151ZFW3_TIELA</name>
<proteinExistence type="predicted"/>
<dbReference type="OrthoDB" id="19610at2759"/>